<dbReference type="InterPro" id="IPR005579">
    <property type="entry name" value="Cgr1-like"/>
</dbReference>
<evidence type="ECO:0000256" key="2">
    <source>
        <dbReference type="ARBA" id="ARBA00004286"/>
    </source>
</evidence>
<keyword evidence="12" id="KW-0539">Nucleus</keyword>
<dbReference type="Proteomes" id="UP000242188">
    <property type="component" value="Unassembled WGS sequence"/>
</dbReference>
<dbReference type="AlphaFoldDB" id="A0A210Q7V8"/>
<dbReference type="STRING" id="6573.A0A210Q7V8"/>
<evidence type="ECO:0000256" key="12">
    <source>
        <dbReference type="ARBA" id="ARBA00023242"/>
    </source>
</evidence>
<evidence type="ECO:0000256" key="9">
    <source>
        <dbReference type="ARBA" id="ARBA00022553"/>
    </source>
</evidence>
<feature type="compositionally biased region" description="Basic and acidic residues" evidence="14">
    <location>
        <begin position="139"/>
        <end position="158"/>
    </location>
</feature>
<dbReference type="EMBL" id="NEDP02004667">
    <property type="protein sequence ID" value="OWF44810.1"/>
    <property type="molecule type" value="Genomic_DNA"/>
</dbReference>
<keyword evidence="7" id="KW-0690">Ribosome biogenesis</keyword>
<comment type="subcellular location">
    <subcellularLocation>
        <location evidence="2">Chromosome</location>
    </subcellularLocation>
    <subcellularLocation>
        <location evidence="3">Nucleus</location>
        <location evidence="3">Nucleolus</location>
    </subcellularLocation>
</comment>
<evidence type="ECO:0000256" key="5">
    <source>
        <dbReference type="ARBA" id="ARBA00016738"/>
    </source>
</evidence>
<dbReference type="InterPro" id="IPR026570">
    <property type="entry name" value="CCDC86"/>
</dbReference>
<gene>
    <name evidence="15" type="ORF">KP79_PYT16579</name>
</gene>
<sequence>MKMKNCAVAVCDLSDTERNTKGSLVLATASDWMIQEDFRQTSVLANTCFRFQKMEKKAIEAVSKRNQEVKDQLNSIPKGRAKSGRPWKVNRMARSSEIKKVKSLKSSWAEKMKKKAEEQSVKSFEKQLKDERAAKLELQRQRQNEHKQRKLENEKKSEVVQTIKNTAKIKRMKKKQLRLLAKR</sequence>
<evidence type="ECO:0000256" key="14">
    <source>
        <dbReference type="SAM" id="MobiDB-lite"/>
    </source>
</evidence>
<keyword evidence="10" id="KW-0164">Citrullination</keyword>
<evidence type="ECO:0000256" key="1">
    <source>
        <dbReference type="ARBA" id="ARBA00004090"/>
    </source>
</evidence>
<keyword evidence="9" id="KW-0597">Phosphoprotein</keyword>
<dbReference type="PANTHER" id="PTHR13557">
    <property type="entry name" value="COILED-COIL DOMAIN-CONTAINING PROTEIN 86"/>
    <property type="match status" value="1"/>
</dbReference>
<evidence type="ECO:0000256" key="8">
    <source>
        <dbReference type="ARBA" id="ARBA00022552"/>
    </source>
</evidence>
<accession>A0A210Q7V8</accession>
<evidence type="ECO:0000256" key="13">
    <source>
        <dbReference type="ARBA" id="ARBA00093307"/>
    </source>
</evidence>
<evidence type="ECO:0000256" key="3">
    <source>
        <dbReference type="ARBA" id="ARBA00004604"/>
    </source>
</evidence>
<keyword evidence="16" id="KW-1185">Reference proteome</keyword>
<dbReference type="GO" id="GO:0006364">
    <property type="term" value="P:rRNA processing"/>
    <property type="evidence" value="ECO:0007669"/>
    <property type="project" value="UniProtKB-KW"/>
</dbReference>
<evidence type="ECO:0000256" key="6">
    <source>
        <dbReference type="ARBA" id="ARBA00022454"/>
    </source>
</evidence>
<dbReference type="GO" id="GO:0005730">
    <property type="term" value="C:nucleolus"/>
    <property type="evidence" value="ECO:0007669"/>
    <property type="project" value="UniProtKB-SubCell"/>
</dbReference>
<dbReference type="PANTHER" id="PTHR13557:SF1">
    <property type="entry name" value="COILED-COIL DOMAIN-CONTAINING PROTEIN 86"/>
    <property type="match status" value="1"/>
</dbReference>
<dbReference type="Pfam" id="PF03879">
    <property type="entry name" value="Cgr1"/>
    <property type="match status" value="1"/>
</dbReference>
<evidence type="ECO:0000313" key="16">
    <source>
        <dbReference type="Proteomes" id="UP000242188"/>
    </source>
</evidence>
<feature type="region of interest" description="Disordered" evidence="14">
    <location>
        <begin position="139"/>
        <end position="159"/>
    </location>
</feature>
<protein>
    <recommendedName>
        <fullName evidence="5">Coiled-coil domain-containing protein 86</fullName>
    </recommendedName>
</protein>
<organism evidence="15 16">
    <name type="scientific">Mizuhopecten yessoensis</name>
    <name type="common">Japanese scallop</name>
    <name type="synonym">Patinopecten yessoensis</name>
    <dbReference type="NCBI Taxonomy" id="6573"/>
    <lineage>
        <taxon>Eukaryota</taxon>
        <taxon>Metazoa</taxon>
        <taxon>Spiralia</taxon>
        <taxon>Lophotrochozoa</taxon>
        <taxon>Mollusca</taxon>
        <taxon>Bivalvia</taxon>
        <taxon>Autobranchia</taxon>
        <taxon>Pteriomorphia</taxon>
        <taxon>Pectinida</taxon>
        <taxon>Pectinoidea</taxon>
        <taxon>Pectinidae</taxon>
        <taxon>Mizuhopecten</taxon>
    </lineage>
</organism>
<comment type="similarity">
    <text evidence="4">Belongs to the CGR1 family.</text>
</comment>
<proteinExistence type="inferred from homology"/>
<name>A0A210Q7V8_MIZYE</name>
<keyword evidence="11" id="KW-0175">Coiled coil</keyword>
<evidence type="ECO:0000256" key="11">
    <source>
        <dbReference type="ARBA" id="ARBA00023054"/>
    </source>
</evidence>
<comment type="caution">
    <text evidence="15">The sequence shown here is derived from an EMBL/GenBank/DDBJ whole genome shotgun (WGS) entry which is preliminary data.</text>
</comment>
<evidence type="ECO:0000256" key="7">
    <source>
        <dbReference type="ARBA" id="ARBA00022517"/>
    </source>
</evidence>
<reference evidence="15 16" key="1">
    <citation type="journal article" date="2017" name="Nat. Ecol. Evol.">
        <title>Scallop genome provides insights into evolution of bilaterian karyotype and development.</title>
        <authorList>
            <person name="Wang S."/>
            <person name="Zhang J."/>
            <person name="Jiao W."/>
            <person name="Li J."/>
            <person name="Xun X."/>
            <person name="Sun Y."/>
            <person name="Guo X."/>
            <person name="Huan P."/>
            <person name="Dong B."/>
            <person name="Zhang L."/>
            <person name="Hu X."/>
            <person name="Sun X."/>
            <person name="Wang J."/>
            <person name="Zhao C."/>
            <person name="Wang Y."/>
            <person name="Wang D."/>
            <person name="Huang X."/>
            <person name="Wang R."/>
            <person name="Lv J."/>
            <person name="Li Y."/>
            <person name="Zhang Z."/>
            <person name="Liu B."/>
            <person name="Lu W."/>
            <person name="Hui Y."/>
            <person name="Liang J."/>
            <person name="Zhou Z."/>
            <person name="Hou R."/>
            <person name="Li X."/>
            <person name="Liu Y."/>
            <person name="Li H."/>
            <person name="Ning X."/>
            <person name="Lin Y."/>
            <person name="Zhao L."/>
            <person name="Xing Q."/>
            <person name="Dou J."/>
            <person name="Li Y."/>
            <person name="Mao J."/>
            <person name="Guo H."/>
            <person name="Dou H."/>
            <person name="Li T."/>
            <person name="Mu C."/>
            <person name="Jiang W."/>
            <person name="Fu Q."/>
            <person name="Fu X."/>
            <person name="Miao Y."/>
            <person name="Liu J."/>
            <person name="Yu Q."/>
            <person name="Li R."/>
            <person name="Liao H."/>
            <person name="Li X."/>
            <person name="Kong Y."/>
            <person name="Jiang Z."/>
            <person name="Chourrout D."/>
            <person name="Li R."/>
            <person name="Bao Z."/>
        </authorList>
    </citation>
    <scope>NUCLEOTIDE SEQUENCE [LARGE SCALE GENOMIC DNA]</scope>
    <source>
        <strain evidence="15 16">PY_sf001</strain>
    </source>
</reference>
<dbReference type="GO" id="GO:0005694">
    <property type="term" value="C:chromosome"/>
    <property type="evidence" value="ECO:0007669"/>
    <property type="project" value="UniProtKB-SubCell"/>
</dbReference>
<evidence type="ECO:0000256" key="10">
    <source>
        <dbReference type="ARBA" id="ARBA00022934"/>
    </source>
</evidence>
<evidence type="ECO:0000313" key="15">
    <source>
        <dbReference type="EMBL" id="OWF44810.1"/>
    </source>
</evidence>
<comment type="function">
    <text evidence="13">Required for proper chromosome segregation during mitosis and error-free mitotic progression.</text>
</comment>
<keyword evidence="8" id="KW-0698">rRNA processing</keyword>
<evidence type="ECO:0000256" key="4">
    <source>
        <dbReference type="ARBA" id="ARBA00007869"/>
    </source>
</evidence>
<comment type="function">
    <text evidence="1">Involved in nucleolar integrity and required for processing of the pre-rRNA for the 60S ribosome subunit.</text>
</comment>
<keyword evidence="6" id="KW-0158">Chromosome</keyword>
<dbReference type="OrthoDB" id="277961at2759"/>